<comment type="caution">
    <text evidence="1">The sequence shown here is derived from an EMBL/GenBank/DDBJ whole genome shotgun (WGS) entry which is preliminary data.</text>
</comment>
<reference evidence="1 2" key="1">
    <citation type="submission" date="2007-01" db="EMBL/GenBank/DDBJ databases">
        <authorList>
            <person name="Haygood M."/>
            <person name="Podell S."/>
            <person name="Anderson C."/>
            <person name="Hopkinson B."/>
            <person name="Roe K."/>
            <person name="Barbeau K."/>
            <person name="Gaasterland T."/>
            <person name="Ferriera S."/>
            <person name="Johnson J."/>
            <person name="Kravitz S."/>
            <person name="Beeson K."/>
            <person name="Sutton G."/>
            <person name="Rogers Y.-H."/>
            <person name="Friedman R."/>
            <person name="Frazier M."/>
            <person name="Venter J.C."/>
        </authorList>
    </citation>
    <scope>NUCLEOTIDE SEQUENCE [LARGE SCALE GENOMIC DNA]</scope>
    <source>
        <strain evidence="1 2">ATCC 23134</strain>
    </source>
</reference>
<dbReference type="RefSeq" id="WP_002695718.1">
    <property type="nucleotide sequence ID" value="NZ_AAWS01000008.1"/>
</dbReference>
<organism evidence="1 2">
    <name type="scientific">Microscilla marina ATCC 23134</name>
    <dbReference type="NCBI Taxonomy" id="313606"/>
    <lineage>
        <taxon>Bacteria</taxon>
        <taxon>Pseudomonadati</taxon>
        <taxon>Bacteroidota</taxon>
        <taxon>Cytophagia</taxon>
        <taxon>Cytophagales</taxon>
        <taxon>Microscillaceae</taxon>
        <taxon>Microscilla</taxon>
    </lineage>
</organism>
<dbReference type="AlphaFoldDB" id="A1ZHW4"/>
<keyword evidence="2" id="KW-1185">Reference proteome</keyword>
<proteinExistence type="predicted"/>
<dbReference type="Proteomes" id="UP000004095">
    <property type="component" value="Unassembled WGS sequence"/>
</dbReference>
<dbReference type="OrthoDB" id="675467at2"/>
<dbReference type="EMBL" id="AAWS01000008">
    <property type="protein sequence ID" value="EAY30121.1"/>
    <property type="molecule type" value="Genomic_DNA"/>
</dbReference>
<sequence length="239" mass="26899">MIQTKHGILKEALAHIQAQGKALKATWNAGGDETLCKIYVEERGQEVDHDFLWQDIQIDWELSDLIAERLELPNAGEMYNYGEGEITLNTEGEMVIVYNCKEYAYACYQHGQPEMSRTTVFTDPFGLRQYTHRAKILLLAEVDEAGQVETQLSIEVIEGDEPEVSAEALAHVKATLGSLIRQYVQEGFPPQGSYPAEHLNNKPGGISMEGQLTDSQEITFTLLKEYEHLVLSKQVQQVL</sequence>
<evidence type="ECO:0000313" key="1">
    <source>
        <dbReference type="EMBL" id="EAY30121.1"/>
    </source>
</evidence>
<evidence type="ECO:0000313" key="2">
    <source>
        <dbReference type="Proteomes" id="UP000004095"/>
    </source>
</evidence>
<accession>A1ZHW4</accession>
<name>A1ZHW4_MICM2</name>
<gene>
    <name evidence="1" type="ORF">M23134_05454</name>
</gene>
<protein>
    <submittedName>
        <fullName evidence="1">Uncharacterized protein</fullName>
    </submittedName>
</protein>